<accession>A0A1H4NVU5</accession>
<dbReference type="RefSeq" id="WP_092114351.1">
    <property type="nucleotide sequence ID" value="NZ_FNTH01000001.1"/>
</dbReference>
<dbReference type="AlphaFoldDB" id="A0A1H4NVU5"/>
<proteinExistence type="predicted"/>
<evidence type="ECO:0000313" key="2">
    <source>
        <dbReference type="Proteomes" id="UP000198992"/>
    </source>
</evidence>
<dbReference type="OrthoDB" id="8394026at2"/>
<dbReference type="Proteomes" id="UP000198992">
    <property type="component" value="Unassembled WGS sequence"/>
</dbReference>
<dbReference type="EMBL" id="FNTH01000001">
    <property type="protein sequence ID" value="SEB99301.1"/>
    <property type="molecule type" value="Genomic_DNA"/>
</dbReference>
<organism evidence="1 2">
    <name type="scientific">Bradyrhizobium erythrophlei</name>
    <dbReference type="NCBI Taxonomy" id="1437360"/>
    <lineage>
        <taxon>Bacteria</taxon>
        <taxon>Pseudomonadati</taxon>
        <taxon>Pseudomonadota</taxon>
        <taxon>Alphaproteobacteria</taxon>
        <taxon>Hyphomicrobiales</taxon>
        <taxon>Nitrobacteraceae</taxon>
        <taxon>Bradyrhizobium</taxon>
    </lineage>
</organism>
<name>A0A1H4NVU5_9BRAD</name>
<gene>
    <name evidence="1" type="ORF">SAMN05444164_0746</name>
</gene>
<evidence type="ECO:0008006" key="3">
    <source>
        <dbReference type="Google" id="ProtNLM"/>
    </source>
</evidence>
<reference evidence="1 2" key="1">
    <citation type="submission" date="2016-10" db="EMBL/GenBank/DDBJ databases">
        <authorList>
            <person name="de Groot N.N."/>
        </authorList>
    </citation>
    <scope>NUCLEOTIDE SEQUENCE [LARGE SCALE GENOMIC DNA]</scope>
    <source>
        <strain evidence="1 2">MT12</strain>
    </source>
</reference>
<evidence type="ECO:0000313" key="1">
    <source>
        <dbReference type="EMBL" id="SEB99301.1"/>
    </source>
</evidence>
<sequence>MTETPKKKLKLSSMKVDLDKEREGSWEPALDIDPDISWFVRSTNYGPFKTARDAVQIRLSRKHGNNVPDDVLAEEYGKLAVQHLLLGWEGLAEDDEITDIPYSPEKARDILTDPAYRLIRGSIYMAASRVGIGEAEFVGAGAKN</sequence>
<protein>
    <recommendedName>
        <fullName evidence="3">Tail assembly chaperone</fullName>
    </recommendedName>
</protein>